<dbReference type="PIRSF" id="PIRSF000089">
    <property type="entry name" value="Electra_flavoP_a"/>
    <property type="match status" value="1"/>
</dbReference>
<evidence type="ECO:0000256" key="2">
    <source>
        <dbReference type="ARBA" id="ARBA00011355"/>
    </source>
</evidence>
<comment type="similarity">
    <text evidence="1">Belongs to the ETF alpha-subunit/FixB family.</text>
</comment>
<dbReference type="GO" id="GO:0009055">
    <property type="term" value="F:electron transfer activity"/>
    <property type="evidence" value="ECO:0007669"/>
    <property type="project" value="InterPro"/>
</dbReference>
<accession>A0AAU7DWL9</accession>
<dbReference type="Pfam" id="PF00766">
    <property type="entry name" value="ETF_alpha"/>
    <property type="match status" value="1"/>
</dbReference>
<dbReference type="PANTHER" id="PTHR43153:SF1">
    <property type="entry name" value="ELECTRON TRANSFER FLAVOPROTEIN SUBUNIT ALPHA, MITOCHONDRIAL"/>
    <property type="match status" value="1"/>
</dbReference>
<dbReference type="InterPro" id="IPR001308">
    <property type="entry name" value="ETF_a/FixB"/>
</dbReference>
<reference evidence="6" key="1">
    <citation type="submission" date="2024-02" db="EMBL/GenBank/DDBJ databases">
        <title>Tomenella chthoni gen. nov. sp. nov., a member of the family Jonesiaceae isolated from bat guano.</title>
        <authorList>
            <person name="Miller S.L."/>
            <person name="King J."/>
            <person name="Sankaranarayanan K."/>
            <person name="Lawson P.A."/>
        </authorList>
    </citation>
    <scope>NUCLEOTIDE SEQUENCE</scope>
    <source>
        <strain evidence="6">BS-20</strain>
    </source>
</reference>
<dbReference type="Gene3D" id="3.40.50.1220">
    <property type="entry name" value="TPP-binding domain"/>
    <property type="match status" value="1"/>
</dbReference>
<comment type="cofactor">
    <cofactor evidence="4">
        <name>FAD</name>
        <dbReference type="ChEBI" id="CHEBI:57692"/>
    </cofactor>
    <text evidence="4">Binds 1 FAD per dimer.</text>
</comment>
<feature type="binding site" evidence="4">
    <location>
        <position position="226"/>
    </location>
    <ligand>
        <name>FAD</name>
        <dbReference type="ChEBI" id="CHEBI:57692"/>
    </ligand>
</feature>
<dbReference type="InterPro" id="IPR014731">
    <property type="entry name" value="ETF_asu_C"/>
</dbReference>
<evidence type="ECO:0000256" key="1">
    <source>
        <dbReference type="ARBA" id="ARBA00005817"/>
    </source>
</evidence>
<dbReference type="PANTHER" id="PTHR43153">
    <property type="entry name" value="ELECTRON TRANSFER FLAVOPROTEIN ALPHA"/>
    <property type="match status" value="1"/>
</dbReference>
<gene>
    <name evidence="6" type="ORF">V5R04_02445</name>
</gene>
<dbReference type="InterPro" id="IPR014730">
    <property type="entry name" value="ETF_a/b_N"/>
</dbReference>
<dbReference type="InterPro" id="IPR014729">
    <property type="entry name" value="Rossmann-like_a/b/a_fold"/>
</dbReference>
<evidence type="ECO:0000313" key="6">
    <source>
        <dbReference type="EMBL" id="XBH22109.1"/>
    </source>
</evidence>
<dbReference type="GO" id="GO:0033539">
    <property type="term" value="P:fatty acid beta-oxidation using acyl-CoA dehydrogenase"/>
    <property type="evidence" value="ECO:0007669"/>
    <property type="project" value="TreeGrafter"/>
</dbReference>
<dbReference type="EMBL" id="CP146203">
    <property type="protein sequence ID" value="XBH22109.1"/>
    <property type="molecule type" value="Genomic_DNA"/>
</dbReference>
<dbReference type="SMART" id="SM00893">
    <property type="entry name" value="ETF"/>
    <property type="match status" value="1"/>
</dbReference>
<sequence>MEQDNLNTDAANNVVVLIDTPMPALRSAAAELLTLANQIGTPVAVALEPLPAEVVTELGQYGVERVLIANVTTDASPYLTPVAAEALSVAVRRTNARAVLAAPTFQNKELTARLAYELDAGLVVDTVTVGLENGNFIGYKRVFAGAWDVSCEVVTPIAVATVRANAVVPVKPEHAAATTVVESFDVTPSDLASSVVMVSRTEHPPIAGAAGRPKLAEAAHVVAGGRGTEGDFSAVEELADALGGAIGATRDAVDEGWIEHDAQIGQTGVTVAPRVYIGAGISGAPHHRGGMQASGVIVAVNSDPDAPIFEICDFAVIGELADVLPQAAEAIREYKASL</sequence>
<evidence type="ECO:0000256" key="3">
    <source>
        <dbReference type="ARBA" id="ARBA00025649"/>
    </source>
</evidence>
<evidence type="ECO:0000256" key="4">
    <source>
        <dbReference type="PIRSR" id="PIRSR000089-1"/>
    </source>
</evidence>
<keyword evidence="4" id="KW-0285">Flavoprotein</keyword>
<dbReference type="Gene3D" id="3.40.50.620">
    <property type="entry name" value="HUPs"/>
    <property type="match status" value="1"/>
</dbReference>
<dbReference type="AlphaFoldDB" id="A0AAU7DWL9"/>
<organism evidence="6">
    <name type="scientific">Jonesiaceae bacterium BS-20</name>
    <dbReference type="NCBI Taxonomy" id="3120821"/>
    <lineage>
        <taxon>Bacteria</taxon>
        <taxon>Bacillati</taxon>
        <taxon>Actinomycetota</taxon>
        <taxon>Actinomycetes</taxon>
        <taxon>Micrococcales</taxon>
        <taxon>Jonesiaceae</taxon>
    </lineage>
</organism>
<comment type="function">
    <text evidence="3">The electron transfer flavoprotein serves as a specific electron acceptor for other dehydrogenases. It transfers the electrons to the main respiratory chain via ETF-ubiquinone oxidoreductase (ETF dehydrogenase).</text>
</comment>
<feature type="domain" description="Electron transfer flavoprotein alpha/beta-subunit N-terminal" evidence="5">
    <location>
        <begin position="14"/>
        <end position="195"/>
    </location>
</feature>
<name>A0AAU7DWL9_9MICO</name>
<proteinExistence type="inferred from homology"/>
<feature type="binding site" evidence="4">
    <location>
        <position position="301"/>
    </location>
    <ligand>
        <name>FAD</name>
        <dbReference type="ChEBI" id="CHEBI:57692"/>
    </ligand>
</feature>
<feature type="binding site" evidence="4">
    <location>
        <begin position="280"/>
        <end position="287"/>
    </location>
    <ligand>
        <name>FAD</name>
        <dbReference type="ChEBI" id="CHEBI:57692"/>
    </ligand>
</feature>
<dbReference type="Pfam" id="PF01012">
    <property type="entry name" value="ETF"/>
    <property type="match status" value="1"/>
</dbReference>
<dbReference type="InterPro" id="IPR029035">
    <property type="entry name" value="DHS-like_NAD/FAD-binding_dom"/>
</dbReference>
<feature type="binding site" evidence="4">
    <location>
        <begin position="263"/>
        <end position="267"/>
    </location>
    <ligand>
        <name>FAD</name>
        <dbReference type="ChEBI" id="CHEBI:57692"/>
    </ligand>
</feature>
<feature type="binding site" evidence="4">
    <location>
        <begin position="249"/>
        <end position="250"/>
    </location>
    <ligand>
        <name>FAD</name>
        <dbReference type="ChEBI" id="CHEBI:57692"/>
    </ligand>
</feature>
<comment type="subunit">
    <text evidence="2">Heterodimer of an alpha and a beta subunit.</text>
</comment>
<keyword evidence="4" id="KW-0274">FAD</keyword>
<evidence type="ECO:0000259" key="5">
    <source>
        <dbReference type="SMART" id="SM00893"/>
    </source>
</evidence>
<dbReference type="SUPFAM" id="SSF52467">
    <property type="entry name" value="DHS-like NAD/FAD-binding domain"/>
    <property type="match status" value="1"/>
</dbReference>
<dbReference type="SUPFAM" id="SSF52402">
    <property type="entry name" value="Adenine nucleotide alpha hydrolases-like"/>
    <property type="match status" value="1"/>
</dbReference>
<dbReference type="GO" id="GO:0050660">
    <property type="term" value="F:flavin adenine dinucleotide binding"/>
    <property type="evidence" value="ECO:0007669"/>
    <property type="project" value="InterPro"/>
</dbReference>
<protein>
    <submittedName>
        <fullName evidence="6">Electron transfer flavoprotein subunit alpha/FixB family protein</fullName>
    </submittedName>
</protein>